<name>A0ACB8SYC3_9AGAM</name>
<reference evidence="1" key="2">
    <citation type="journal article" date="2022" name="New Phytol.">
        <title>Evolutionary transition to the ectomycorrhizal habit in the genomes of a hyperdiverse lineage of mushroom-forming fungi.</title>
        <authorList>
            <person name="Looney B."/>
            <person name="Miyauchi S."/>
            <person name="Morin E."/>
            <person name="Drula E."/>
            <person name="Courty P.E."/>
            <person name="Kohler A."/>
            <person name="Kuo A."/>
            <person name="LaButti K."/>
            <person name="Pangilinan J."/>
            <person name="Lipzen A."/>
            <person name="Riley R."/>
            <person name="Andreopoulos W."/>
            <person name="He G."/>
            <person name="Johnson J."/>
            <person name="Nolan M."/>
            <person name="Tritt A."/>
            <person name="Barry K.W."/>
            <person name="Grigoriev I.V."/>
            <person name="Nagy L.G."/>
            <person name="Hibbett D."/>
            <person name="Henrissat B."/>
            <person name="Matheny P.B."/>
            <person name="Labbe J."/>
            <person name="Martin F.M."/>
        </authorList>
    </citation>
    <scope>NUCLEOTIDE SEQUENCE</scope>
    <source>
        <strain evidence="1">HHB10654</strain>
    </source>
</reference>
<sequence>MRAPSQFQLALPRVLNTFLMLCSALVAGLFLLRASGEACRAAAPRTWDLALQQLAWSELFVFAMAVLAIAIYRTQSRTAQAVMLPVSVSSEHVCTQ</sequence>
<proteinExistence type="predicted"/>
<dbReference type="EMBL" id="MU277216">
    <property type="protein sequence ID" value="KAI0060896.1"/>
    <property type="molecule type" value="Genomic_DNA"/>
</dbReference>
<protein>
    <submittedName>
        <fullName evidence="1">Uncharacterized protein</fullName>
    </submittedName>
</protein>
<accession>A0ACB8SYC3</accession>
<gene>
    <name evidence="1" type="ORF">BV25DRAFT_1827465</name>
</gene>
<keyword evidence="2" id="KW-1185">Reference proteome</keyword>
<reference evidence="1" key="1">
    <citation type="submission" date="2021-03" db="EMBL/GenBank/DDBJ databases">
        <authorList>
            <consortium name="DOE Joint Genome Institute"/>
            <person name="Ahrendt S."/>
            <person name="Looney B.P."/>
            <person name="Miyauchi S."/>
            <person name="Morin E."/>
            <person name="Drula E."/>
            <person name="Courty P.E."/>
            <person name="Chicoki N."/>
            <person name="Fauchery L."/>
            <person name="Kohler A."/>
            <person name="Kuo A."/>
            <person name="Labutti K."/>
            <person name="Pangilinan J."/>
            <person name="Lipzen A."/>
            <person name="Riley R."/>
            <person name="Andreopoulos W."/>
            <person name="He G."/>
            <person name="Johnson J."/>
            <person name="Barry K.W."/>
            <person name="Grigoriev I.V."/>
            <person name="Nagy L."/>
            <person name="Hibbett D."/>
            <person name="Henrissat B."/>
            <person name="Matheny P.B."/>
            <person name="Labbe J."/>
            <person name="Martin F."/>
        </authorList>
    </citation>
    <scope>NUCLEOTIDE SEQUENCE</scope>
    <source>
        <strain evidence="1">HHB10654</strain>
    </source>
</reference>
<evidence type="ECO:0000313" key="2">
    <source>
        <dbReference type="Proteomes" id="UP000814140"/>
    </source>
</evidence>
<organism evidence="1 2">
    <name type="scientific">Artomyces pyxidatus</name>
    <dbReference type="NCBI Taxonomy" id="48021"/>
    <lineage>
        <taxon>Eukaryota</taxon>
        <taxon>Fungi</taxon>
        <taxon>Dikarya</taxon>
        <taxon>Basidiomycota</taxon>
        <taxon>Agaricomycotina</taxon>
        <taxon>Agaricomycetes</taxon>
        <taxon>Russulales</taxon>
        <taxon>Auriscalpiaceae</taxon>
        <taxon>Artomyces</taxon>
    </lineage>
</organism>
<comment type="caution">
    <text evidence="1">The sequence shown here is derived from an EMBL/GenBank/DDBJ whole genome shotgun (WGS) entry which is preliminary data.</text>
</comment>
<evidence type="ECO:0000313" key="1">
    <source>
        <dbReference type="EMBL" id="KAI0060896.1"/>
    </source>
</evidence>
<dbReference type="Proteomes" id="UP000814140">
    <property type="component" value="Unassembled WGS sequence"/>
</dbReference>